<dbReference type="InterPro" id="IPR001576">
    <property type="entry name" value="Phosphoglycerate_kinase"/>
</dbReference>
<sequence>MTLNKLSIDALDLKDKRVLMSFKPQHFCFYLIISVIFFPEWTFNVPIKDGVISNNQRIVAALDSIKYALEKGAKSLVLMSHLGRPDGKRNEKFSLRLVADELKKLLGRDVQFLSDCVGPEVEAACANPAPGSVILLENLRFHIEEEGKGVDSNNAKVKAKPEDVTKFRESLTKLGDVYINDAFGTAHRAHSSMIILYDHFGNPRRSQSC</sequence>
<keyword evidence="12" id="KW-0324">Glycolysis</keyword>
<dbReference type="SUPFAM" id="SSF53748">
    <property type="entry name" value="Phosphoglycerate kinase"/>
    <property type="match status" value="1"/>
</dbReference>
<evidence type="ECO:0000256" key="13">
    <source>
        <dbReference type="RuleBase" id="RU000532"/>
    </source>
</evidence>
<evidence type="ECO:0000256" key="12">
    <source>
        <dbReference type="ARBA" id="ARBA00023152"/>
    </source>
</evidence>
<evidence type="ECO:0000256" key="11">
    <source>
        <dbReference type="ARBA" id="ARBA00022842"/>
    </source>
</evidence>
<comment type="cofactor">
    <cofactor evidence="2">
        <name>Mg(2+)</name>
        <dbReference type="ChEBI" id="CHEBI:18420"/>
    </cofactor>
</comment>
<dbReference type="GO" id="GO:0046872">
    <property type="term" value="F:metal ion binding"/>
    <property type="evidence" value="ECO:0007669"/>
    <property type="project" value="UniProtKB-KW"/>
</dbReference>
<dbReference type="PANTHER" id="PTHR11406">
    <property type="entry name" value="PHOSPHOGLYCERATE KINASE"/>
    <property type="match status" value="1"/>
</dbReference>
<dbReference type="GO" id="GO:0005524">
    <property type="term" value="F:ATP binding"/>
    <property type="evidence" value="ECO:0007669"/>
    <property type="project" value="UniProtKB-KW"/>
</dbReference>
<dbReference type="EMBL" id="BMAO01009413">
    <property type="protein sequence ID" value="GFR30659.1"/>
    <property type="molecule type" value="Genomic_DNA"/>
</dbReference>
<evidence type="ECO:0000256" key="6">
    <source>
        <dbReference type="ARBA" id="ARBA00022679"/>
    </source>
</evidence>
<protein>
    <recommendedName>
        <fullName evidence="5 13">Phosphoglycerate kinase</fullName>
        <ecNumber evidence="5 13">2.7.2.3</ecNumber>
    </recommendedName>
</protein>
<dbReference type="Pfam" id="PF00162">
    <property type="entry name" value="PGK"/>
    <property type="match status" value="1"/>
</dbReference>
<keyword evidence="9 13" id="KW-0418">Kinase</keyword>
<dbReference type="Gene3D" id="3.40.50.1260">
    <property type="entry name" value="Phosphoglycerate kinase, N-terminal domain"/>
    <property type="match status" value="1"/>
</dbReference>
<evidence type="ECO:0000313" key="15">
    <source>
        <dbReference type="EMBL" id="GFR30659.1"/>
    </source>
</evidence>
<dbReference type="EC" id="2.7.2.3" evidence="5 13"/>
<keyword evidence="16" id="KW-1185">Reference proteome</keyword>
<evidence type="ECO:0000313" key="16">
    <source>
        <dbReference type="Proteomes" id="UP000887116"/>
    </source>
</evidence>
<evidence type="ECO:0000256" key="8">
    <source>
        <dbReference type="ARBA" id="ARBA00022741"/>
    </source>
</evidence>
<keyword evidence="8" id="KW-0547">Nucleotide-binding</keyword>
<dbReference type="PRINTS" id="PR00477">
    <property type="entry name" value="PHGLYCKINASE"/>
</dbReference>
<evidence type="ECO:0000256" key="1">
    <source>
        <dbReference type="ARBA" id="ARBA00000642"/>
    </source>
</evidence>
<dbReference type="PANTHER" id="PTHR11406:SF0">
    <property type="entry name" value="PHOSPHOGLYCERATE KINASE"/>
    <property type="match status" value="1"/>
</dbReference>
<keyword evidence="7" id="KW-0479">Metal-binding</keyword>
<organism evidence="15 16">
    <name type="scientific">Trichonephila clavata</name>
    <name type="common">Joro spider</name>
    <name type="synonym">Nephila clavata</name>
    <dbReference type="NCBI Taxonomy" id="2740835"/>
    <lineage>
        <taxon>Eukaryota</taxon>
        <taxon>Metazoa</taxon>
        <taxon>Ecdysozoa</taxon>
        <taxon>Arthropoda</taxon>
        <taxon>Chelicerata</taxon>
        <taxon>Arachnida</taxon>
        <taxon>Araneae</taxon>
        <taxon>Araneomorphae</taxon>
        <taxon>Entelegynae</taxon>
        <taxon>Araneoidea</taxon>
        <taxon>Nephilidae</taxon>
        <taxon>Trichonephila</taxon>
    </lineage>
</organism>
<evidence type="ECO:0000256" key="9">
    <source>
        <dbReference type="ARBA" id="ARBA00022777"/>
    </source>
</evidence>
<dbReference type="FunFam" id="3.40.50.1260:FF:000019">
    <property type="entry name" value="Phosphoglycerate kinase 1"/>
    <property type="match status" value="1"/>
</dbReference>
<evidence type="ECO:0000256" key="4">
    <source>
        <dbReference type="ARBA" id="ARBA00008982"/>
    </source>
</evidence>
<dbReference type="OrthoDB" id="275353at2759"/>
<proteinExistence type="inferred from homology"/>
<evidence type="ECO:0000256" key="14">
    <source>
        <dbReference type="RuleBase" id="RU000696"/>
    </source>
</evidence>
<accession>A0A8X6HVH4</accession>
<dbReference type="AlphaFoldDB" id="A0A8X6HVH4"/>
<keyword evidence="11" id="KW-0460">Magnesium</keyword>
<dbReference type="GO" id="GO:0006094">
    <property type="term" value="P:gluconeogenesis"/>
    <property type="evidence" value="ECO:0007669"/>
    <property type="project" value="TreeGrafter"/>
</dbReference>
<reference evidence="15" key="1">
    <citation type="submission" date="2020-07" db="EMBL/GenBank/DDBJ databases">
        <title>Multicomponent nature underlies the extraordinary mechanical properties of spider dragline silk.</title>
        <authorList>
            <person name="Kono N."/>
            <person name="Nakamura H."/>
            <person name="Mori M."/>
            <person name="Yoshida Y."/>
            <person name="Ohtoshi R."/>
            <person name="Malay A.D."/>
            <person name="Moran D.A.P."/>
            <person name="Tomita M."/>
            <person name="Numata K."/>
            <person name="Arakawa K."/>
        </authorList>
    </citation>
    <scope>NUCLEOTIDE SEQUENCE</scope>
</reference>
<dbReference type="GO" id="GO:0004618">
    <property type="term" value="F:phosphoglycerate kinase activity"/>
    <property type="evidence" value="ECO:0007669"/>
    <property type="project" value="UniProtKB-EC"/>
</dbReference>
<dbReference type="GO" id="GO:0043531">
    <property type="term" value="F:ADP binding"/>
    <property type="evidence" value="ECO:0007669"/>
    <property type="project" value="TreeGrafter"/>
</dbReference>
<comment type="catalytic activity">
    <reaction evidence="1 13">
        <text>(2R)-3-phosphoglycerate + ATP = (2R)-3-phospho-glyceroyl phosphate + ADP</text>
        <dbReference type="Rhea" id="RHEA:14801"/>
        <dbReference type="ChEBI" id="CHEBI:30616"/>
        <dbReference type="ChEBI" id="CHEBI:57604"/>
        <dbReference type="ChEBI" id="CHEBI:58272"/>
        <dbReference type="ChEBI" id="CHEBI:456216"/>
        <dbReference type="EC" id="2.7.2.3"/>
    </reaction>
</comment>
<dbReference type="InterPro" id="IPR015824">
    <property type="entry name" value="Phosphoglycerate_kinase_N"/>
</dbReference>
<keyword evidence="10" id="KW-0067">ATP-binding</keyword>
<evidence type="ECO:0000256" key="2">
    <source>
        <dbReference type="ARBA" id="ARBA00001946"/>
    </source>
</evidence>
<evidence type="ECO:0000256" key="7">
    <source>
        <dbReference type="ARBA" id="ARBA00022723"/>
    </source>
</evidence>
<dbReference type="Proteomes" id="UP000887116">
    <property type="component" value="Unassembled WGS sequence"/>
</dbReference>
<evidence type="ECO:0000256" key="10">
    <source>
        <dbReference type="ARBA" id="ARBA00022840"/>
    </source>
</evidence>
<name>A0A8X6HVH4_TRICU</name>
<evidence type="ECO:0000256" key="5">
    <source>
        <dbReference type="ARBA" id="ARBA00013061"/>
    </source>
</evidence>
<gene>
    <name evidence="15" type="primary">pgk-1</name>
    <name evidence="15" type="ORF">TNCT_660311</name>
</gene>
<dbReference type="InterPro" id="IPR036043">
    <property type="entry name" value="Phosphoglycerate_kinase_sf"/>
</dbReference>
<evidence type="ECO:0000256" key="3">
    <source>
        <dbReference type="ARBA" id="ARBA00004838"/>
    </source>
</evidence>
<keyword evidence="6 13" id="KW-0808">Transferase</keyword>
<comment type="subunit">
    <text evidence="14">Monomer.</text>
</comment>
<dbReference type="GO" id="GO:0006096">
    <property type="term" value="P:glycolytic process"/>
    <property type="evidence" value="ECO:0007669"/>
    <property type="project" value="UniProtKB-KW"/>
</dbReference>
<comment type="pathway">
    <text evidence="3 13">Carbohydrate degradation; glycolysis; pyruvate from D-glyceraldehyde 3-phosphate: step 2/5.</text>
</comment>
<comment type="caution">
    <text evidence="15">The sequence shown here is derived from an EMBL/GenBank/DDBJ whole genome shotgun (WGS) entry which is preliminary data.</text>
</comment>
<dbReference type="GO" id="GO:0005829">
    <property type="term" value="C:cytosol"/>
    <property type="evidence" value="ECO:0007669"/>
    <property type="project" value="TreeGrafter"/>
</dbReference>
<comment type="similarity">
    <text evidence="4 13">Belongs to the phosphoglycerate kinase family.</text>
</comment>